<organism evidence="9 10">
    <name type="scientific">Eumeta variegata</name>
    <name type="common">Bagworm moth</name>
    <name type="synonym">Eumeta japonica</name>
    <dbReference type="NCBI Taxonomy" id="151549"/>
    <lineage>
        <taxon>Eukaryota</taxon>
        <taxon>Metazoa</taxon>
        <taxon>Ecdysozoa</taxon>
        <taxon>Arthropoda</taxon>
        <taxon>Hexapoda</taxon>
        <taxon>Insecta</taxon>
        <taxon>Pterygota</taxon>
        <taxon>Neoptera</taxon>
        <taxon>Endopterygota</taxon>
        <taxon>Lepidoptera</taxon>
        <taxon>Glossata</taxon>
        <taxon>Ditrysia</taxon>
        <taxon>Tineoidea</taxon>
        <taxon>Psychidae</taxon>
        <taxon>Oiketicinae</taxon>
        <taxon>Eumeta</taxon>
    </lineage>
</organism>
<evidence type="ECO:0000256" key="2">
    <source>
        <dbReference type="ARBA" id="ARBA00010231"/>
    </source>
</evidence>
<dbReference type="SUPFAM" id="SSF53738">
    <property type="entry name" value="Phosphoglucomutase, first 3 domains"/>
    <property type="match status" value="2"/>
</dbReference>
<proteinExistence type="inferred from homology"/>
<dbReference type="Proteomes" id="UP000299102">
    <property type="component" value="Unassembled WGS sequence"/>
</dbReference>
<dbReference type="Pfam" id="PF02879">
    <property type="entry name" value="PGM_PMM_II"/>
    <property type="match status" value="1"/>
</dbReference>
<evidence type="ECO:0000313" key="9">
    <source>
        <dbReference type="EMBL" id="GBO98433.1"/>
    </source>
</evidence>
<dbReference type="STRING" id="151549.A0A4C1S875"/>
<gene>
    <name evidence="9" type="primary">PGM2</name>
    <name evidence="9" type="ORF">EVAR_71_1</name>
</gene>
<evidence type="ECO:0000256" key="4">
    <source>
        <dbReference type="ARBA" id="ARBA00022842"/>
    </source>
</evidence>
<dbReference type="PANTHER" id="PTHR45745:SF1">
    <property type="entry name" value="PHOSPHOGLUCOMUTASE 2B-RELATED"/>
    <property type="match status" value="1"/>
</dbReference>
<keyword evidence="10" id="KW-1185">Reference proteome</keyword>
<dbReference type="GO" id="GO:0006166">
    <property type="term" value="P:purine ribonucleoside salvage"/>
    <property type="evidence" value="ECO:0007669"/>
    <property type="project" value="TreeGrafter"/>
</dbReference>
<dbReference type="Gene3D" id="3.40.120.10">
    <property type="entry name" value="Alpha-D-Glucose-1,6-Bisphosphate, subunit A, domain 3"/>
    <property type="match status" value="2"/>
</dbReference>
<dbReference type="InterPro" id="IPR016055">
    <property type="entry name" value="A-D-PHexomutase_a/b/a-I/II/III"/>
</dbReference>
<keyword evidence="4 6" id="KW-0460">Magnesium</keyword>
<comment type="cofactor">
    <cofactor evidence="1">
        <name>Mg(2+)</name>
        <dbReference type="ChEBI" id="CHEBI:18420"/>
    </cofactor>
</comment>
<dbReference type="GO" id="GO:0008973">
    <property type="term" value="F:phosphopentomutase activity"/>
    <property type="evidence" value="ECO:0007669"/>
    <property type="project" value="TreeGrafter"/>
</dbReference>
<name>A0A4C1S875_EUMVA</name>
<keyword evidence="3 6" id="KW-0479">Metal-binding</keyword>
<dbReference type="Pfam" id="PF02878">
    <property type="entry name" value="PGM_PMM_I"/>
    <property type="match status" value="1"/>
</dbReference>
<evidence type="ECO:0000256" key="1">
    <source>
        <dbReference type="ARBA" id="ARBA00001946"/>
    </source>
</evidence>
<dbReference type="PANTHER" id="PTHR45745">
    <property type="entry name" value="PHOSPHOMANNOMUTASE 45A"/>
    <property type="match status" value="1"/>
</dbReference>
<evidence type="ECO:0000256" key="5">
    <source>
        <dbReference type="ARBA" id="ARBA00023235"/>
    </source>
</evidence>
<keyword evidence="5" id="KW-0413">Isomerase</keyword>
<dbReference type="GO" id="GO:0005975">
    <property type="term" value="P:carbohydrate metabolic process"/>
    <property type="evidence" value="ECO:0007669"/>
    <property type="project" value="InterPro"/>
</dbReference>
<reference evidence="9 10" key="1">
    <citation type="journal article" date="2019" name="Commun. Biol.">
        <title>The bagworm genome reveals a unique fibroin gene that provides high tensile strength.</title>
        <authorList>
            <person name="Kono N."/>
            <person name="Nakamura H."/>
            <person name="Ohtoshi R."/>
            <person name="Tomita M."/>
            <person name="Numata K."/>
            <person name="Arakawa K."/>
        </authorList>
    </citation>
    <scope>NUCLEOTIDE SEQUENCE [LARGE SCALE GENOMIC DNA]</scope>
</reference>
<comment type="similarity">
    <text evidence="2 6">Belongs to the phosphohexose mutase family.</text>
</comment>
<dbReference type="InterPro" id="IPR005845">
    <property type="entry name" value="A-D-PHexomutase_a/b/a-II"/>
</dbReference>
<dbReference type="EMBL" id="BGZK01000001">
    <property type="protein sequence ID" value="GBO98433.1"/>
    <property type="molecule type" value="Genomic_DNA"/>
</dbReference>
<comment type="caution">
    <text evidence="9">The sequence shown here is derived from an EMBL/GenBank/DDBJ whole genome shotgun (WGS) entry which is preliminary data.</text>
</comment>
<sequence length="370" mass="42246">MNCSQRSVWSRFAELTAGVFTKAGIPVRLFSAVCPTPFISFATIKYRCAAGVMVTASHNPKEDNGYKVYWGNGSQIIAPHDDNILEEIDQNLDIPDEHWDITDIRKNIMVIDCTEEVTSSYMNYLQECLSKDVLEKNRSTNIRTVYSAMHGVGHKYIQKAFQAANLKNRPVCTLKVFARLRVIKSAAEYNKTALYNFILFDTLISRTTKRIFIFTVFLSMAGEPLSVKEQQEPDPEFPTVKFPNPEEVGCLELSQRLAQKEGVNLVLVNDPDADRLAVAEYQPRFAELILLLWLPSRLSITQRRLYESKMLFQSADRIDIIDIHKFDIDKYNTKFRRGSVHVDNESNEMACDSSFSTYAHEKILTLTKNG</sequence>
<accession>A0A4C1S875</accession>
<protein>
    <submittedName>
        <fullName evidence="9">Phosphoglucomutase-2</fullName>
    </submittedName>
</protein>
<dbReference type="PROSITE" id="PS00710">
    <property type="entry name" value="PGM_PMM"/>
    <property type="match status" value="1"/>
</dbReference>
<evidence type="ECO:0000256" key="6">
    <source>
        <dbReference type="RuleBase" id="RU004326"/>
    </source>
</evidence>
<dbReference type="GO" id="GO:0000287">
    <property type="term" value="F:magnesium ion binding"/>
    <property type="evidence" value="ECO:0007669"/>
    <property type="project" value="InterPro"/>
</dbReference>
<dbReference type="InterPro" id="IPR016066">
    <property type="entry name" value="A-D-PHexomutase_CS"/>
</dbReference>
<dbReference type="AlphaFoldDB" id="A0A4C1S875"/>
<dbReference type="OrthoDB" id="8300170at2759"/>
<feature type="domain" description="Alpha-D-phosphohexomutase alpha/beta/alpha" evidence="7">
    <location>
        <begin position="10"/>
        <end position="91"/>
    </location>
</feature>
<evidence type="ECO:0000256" key="3">
    <source>
        <dbReference type="ARBA" id="ARBA00022723"/>
    </source>
</evidence>
<evidence type="ECO:0000313" key="10">
    <source>
        <dbReference type="Proteomes" id="UP000299102"/>
    </source>
</evidence>
<feature type="domain" description="Alpha-D-phosphohexomutase alpha/beta/alpha" evidence="8">
    <location>
        <begin position="225"/>
        <end position="280"/>
    </location>
</feature>
<evidence type="ECO:0000259" key="7">
    <source>
        <dbReference type="Pfam" id="PF02878"/>
    </source>
</evidence>
<evidence type="ECO:0000259" key="8">
    <source>
        <dbReference type="Pfam" id="PF02879"/>
    </source>
</evidence>
<dbReference type="InterPro" id="IPR005844">
    <property type="entry name" value="A-D-PHexomutase_a/b/a-I"/>
</dbReference>
<dbReference type="GO" id="GO:0005634">
    <property type="term" value="C:nucleus"/>
    <property type="evidence" value="ECO:0007669"/>
    <property type="project" value="TreeGrafter"/>
</dbReference>